<dbReference type="GO" id="GO:0007035">
    <property type="term" value="P:vacuolar acidification"/>
    <property type="evidence" value="ECO:0007669"/>
    <property type="project" value="EnsemblFungi"/>
</dbReference>
<evidence type="ECO:0000256" key="5">
    <source>
        <dbReference type="ARBA" id="ARBA00023136"/>
    </source>
</evidence>
<dbReference type="InterPro" id="IPR021013">
    <property type="entry name" value="ATPase_Vma12"/>
</dbReference>
<keyword evidence="4 6" id="KW-1133">Transmembrane helix</keyword>
<evidence type="ECO:0000313" key="7">
    <source>
        <dbReference type="EMBL" id="ODV66152.1"/>
    </source>
</evidence>
<comment type="subcellular location">
    <subcellularLocation>
        <location evidence="1">Endoplasmic reticulum membrane</location>
        <topology evidence="1">Multi-pass membrane protein</topology>
    </subcellularLocation>
</comment>
<gene>
    <name evidence="7" type="ORF">HYPBUDRAFT_111965</name>
</gene>
<sequence>MSQYELTPQLKELISKSQLGLESKAKLFEQHAISRNNLITFYTEYKPTSSLLELLKTTKIWINKEDLNNSKEEKTPEFIEQMEYLRLRAKEEEYQSLINPSPEINTLYESKFDDEFSHQTPVQAHKELRHQLTTIVNILISVGSVVYAIWYWTESSWGLPNSYRVLMCLFFGLLILVAETVVYLGYLNKIEDAKIRERKKKEVKTVVNTIKL</sequence>
<evidence type="ECO:0000256" key="3">
    <source>
        <dbReference type="ARBA" id="ARBA00022824"/>
    </source>
</evidence>
<accession>A0A1E4RFV9</accession>
<dbReference type="Pfam" id="PF11712">
    <property type="entry name" value="Vma12"/>
    <property type="match status" value="1"/>
</dbReference>
<evidence type="ECO:0000256" key="2">
    <source>
        <dbReference type="ARBA" id="ARBA00022692"/>
    </source>
</evidence>
<proteinExistence type="predicted"/>
<protein>
    <recommendedName>
        <fullName evidence="9">Vacuolar ATPase assembly integral membrane protein</fullName>
    </recommendedName>
</protein>
<dbReference type="PANTHER" id="PTHR31394:SF1">
    <property type="entry name" value="TRANSMEMBRANE PROTEIN 199"/>
    <property type="match status" value="1"/>
</dbReference>
<keyword evidence="5 6" id="KW-0472">Membrane</keyword>
<dbReference type="GO" id="GO:0070072">
    <property type="term" value="P:vacuolar proton-transporting V-type ATPase complex assembly"/>
    <property type="evidence" value="ECO:0007669"/>
    <property type="project" value="EnsemblFungi"/>
</dbReference>
<dbReference type="Proteomes" id="UP000095085">
    <property type="component" value="Unassembled WGS sequence"/>
</dbReference>
<keyword evidence="2 6" id="KW-0812">Transmembrane</keyword>
<feature type="transmembrane region" description="Helical" evidence="6">
    <location>
        <begin position="164"/>
        <end position="186"/>
    </location>
</feature>
<name>A0A1E4RFV9_9ASCO</name>
<evidence type="ECO:0008006" key="9">
    <source>
        <dbReference type="Google" id="ProtNLM"/>
    </source>
</evidence>
<dbReference type="GO" id="GO:0005789">
    <property type="term" value="C:endoplasmic reticulum membrane"/>
    <property type="evidence" value="ECO:0007669"/>
    <property type="project" value="UniProtKB-SubCell"/>
</dbReference>
<dbReference type="GeneID" id="30993418"/>
<reference evidence="8" key="1">
    <citation type="submission" date="2016-05" db="EMBL/GenBank/DDBJ databases">
        <title>Comparative genomics of biotechnologically important yeasts.</title>
        <authorList>
            <consortium name="DOE Joint Genome Institute"/>
            <person name="Riley R."/>
            <person name="Haridas S."/>
            <person name="Wolfe K.H."/>
            <person name="Lopes M.R."/>
            <person name="Hittinger C.T."/>
            <person name="Goker M."/>
            <person name="Salamov A."/>
            <person name="Wisecaver J."/>
            <person name="Long T.M."/>
            <person name="Aerts A.L."/>
            <person name="Barry K."/>
            <person name="Choi C."/>
            <person name="Clum A."/>
            <person name="Coughlan A.Y."/>
            <person name="Deshpande S."/>
            <person name="Douglass A.P."/>
            <person name="Hanson S.J."/>
            <person name="Klenk H.-P."/>
            <person name="Labutti K."/>
            <person name="Lapidus A."/>
            <person name="Lindquist E."/>
            <person name="Lipzen A."/>
            <person name="Meier-Kolthoff J.P."/>
            <person name="Ohm R.A."/>
            <person name="Otillar R.P."/>
            <person name="Pangilinan J."/>
            <person name="Peng Y."/>
            <person name="Rokas A."/>
            <person name="Rosa C.A."/>
            <person name="Scheuner C."/>
            <person name="Sibirny A.A."/>
            <person name="Slot J.C."/>
            <person name="Stielow J.B."/>
            <person name="Sun H."/>
            <person name="Kurtzman C.P."/>
            <person name="Blackwell M."/>
            <person name="Grigoriev I.V."/>
            <person name="Jeffries T.W."/>
        </authorList>
    </citation>
    <scope>NUCLEOTIDE SEQUENCE [LARGE SCALE GENOMIC DNA]</scope>
    <source>
        <strain evidence="8">NRRL Y-1933</strain>
    </source>
</reference>
<keyword evidence="3" id="KW-0256">Endoplasmic reticulum</keyword>
<evidence type="ECO:0000313" key="8">
    <source>
        <dbReference type="Proteomes" id="UP000095085"/>
    </source>
</evidence>
<evidence type="ECO:0000256" key="6">
    <source>
        <dbReference type="SAM" id="Phobius"/>
    </source>
</evidence>
<feature type="transmembrane region" description="Helical" evidence="6">
    <location>
        <begin position="132"/>
        <end position="152"/>
    </location>
</feature>
<dbReference type="RefSeq" id="XP_020075219.1">
    <property type="nucleotide sequence ID" value="XM_020218868.1"/>
</dbReference>
<dbReference type="EMBL" id="KV454543">
    <property type="protein sequence ID" value="ODV66152.1"/>
    <property type="molecule type" value="Genomic_DNA"/>
</dbReference>
<evidence type="ECO:0000256" key="1">
    <source>
        <dbReference type="ARBA" id="ARBA00004477"/>
    </source>
</evidence>
<organism evidence="7 8">
    <name type="scientific">Hyphopichia burtonii NRRL Y-1933</name>
    <dbReference type="NCBI Taxonomy" id="984485"/>
    <lineage>
        <taxon>Eukaryota</taxon>
        <taxon>Fungi</taxon>
        <taxon>Dikarya</taxon>
        <taxon>Ascomycota</taxon>
        <taxon>Saccharomycotina</taxon>
        <taxon>Pichiomycetes</taxon>
        <taxon>Debaryomycetaceae</taxon>
        <taxon>Hyphopichia</taxon>
    </lineage>
</organism>
<dbReference type="PANTHER" id="PTHR31394">
    <property type="entry name" value="TRANSMEMBRANE PROTEIN 199"/>
    <property type="match status" value="1"/>
</dbReference>
<dbReference type="GO" id="GO:1990871">
    <property type="term" value="C:Vma12-Vma22 assembly complex"/>
    <property type="evidence" value="ECO:0007669"/>
    <property type="project" value="EnsemblFungi"/>
</dbReference>
<evidence type="ECO:0000256" key="4">
    <source>
        <dbReference type="ARBA" id="ARBA00022989"/>
    </source>
</evidence>
<dbReference type="STRING" id="984485.A0A1E4RFV9"/>
<dbReference type="AlphaFoldDB" id="A0A1E4RFV9"/>
<dbReference type="OrthoDB" id="19981at2759"/>
<keyword evidence="8" id="KW-1185">Reference proteome</keyword>